<comment type="caution">
    <text evidence="6">The sequence shown here is derived from an EMBL/GenBank/DDBJ whole genome shotgun (WGS) entry which is preliminary data.</text>
</comment>
<gene>
    <name evidence="6" type="ORF">H9C73_00220</name>
</gene>
<organism evidence="6 7">
    <name type="scientific">Marinobacterium alkalitolerans</name>
    <dbReference type="NCBI Taxonomy" id="1542925"/>
    <lineage>
        <taxon>Bacteria</taxon>
        <taxon>Pseudomonadati</taxon>
        <taxon>Pseudomonadota</taxon>
        <taxon>Gammaproteobacteria</taxon>
        <taxon>Oceanospirillales</taxon>
        <taxon>Oceanospirillaceae</taxon>
        <taxon>Marinobacterium</taxon>
    </lineage>
</organism>
<dbReference type="Pfam" id="PF07813">
    <property type="entry name" value="LTXXQ"/>
    <property type="match status" value="1"/>
</dbReference>
<keyword evidence="3 5" id="KW-0732">Signal</keyword>
<feature type="signal peptide" evidence="5">
    <location>
        <begin position="1"/>
        <end position="25"/>
    </location>
</feature>
<evidence type="ECO:0000313" key="7">
    <source>
        <dbReference type="Proteomes" id="UP000810171"/>
    </source>
</evidence>
<reference evidence="6 7" key="1">
    <citation type="submission" date="2020-09" db="EMBL/GenBank/DDBJ databases">
        <authorList>
            <person name="Tanuku N.R.S."/>
        </authorList>
    </citation>
    <scope>NUCLEOTIDE SEQUENCE [LARGE SCALE GENOMIC DNA]</scope>
    <source>
        <strain evidence="6 7">AK62</strain>
    </source>
</reference>
<dbReference type="InterPro" id="IPR052211">
    <property type="entry name" value="Cpx_auxiliary_protein"/>
</dbReference>
<evidence type="ECO:0000256" key="3">
    <source>
        <dbReference type="ARBA" id="ARBA00022729"/>
    </source>
</evidence>
<evidence type="ECO:0000256" key="2">
    <source>
        <dbReference type="ARBA" id="ARBA00008441"/>
    </source>
</evidence>
<dbReference type="Gene3D" id="1.20.120.1490">
    <property type="match status" value="1"/>
</dbReference>
<name>A0ABS3Z7C7_9GAMM</name>
<comment type="subcellular location">
    <subcellularLocation>
        <location evidence="1">Periplasm</location>
    </subcellularLocation>
</comment>
<proteinExistence type="inferred from homology"/>
<keyword evidence="7" id="KW-1185">Reference proteome</keyword>
<dbReference type="InterPro" id="IPR012899">
    <property type="entry name" value="LTXXQ"/>
</dbReference>
<dbReference type="EMBL" id="JACVEW010000001">
    <property type="protein sequence ID" value="MBP0047143.1"/>
    <property type="molecule type" value="Genomic_DNA"/>
</dbReference>
<comment type="similarity">
    <text evidence="2">Belongs to the CpxP/Spy family.</text>
</comment>
<dbReference type="PANTHER" id="PTHR38102">
    <property type="entry name" value="PERIPLASMIC CHAPERONE SPY"/>
    <property type="match status" value="1"/>
</dbReference>
<dbReference type="Proteomes" id="UP000810171">
    <property type="component" value="Unassembled WGS sequence"/>
</dbReference>
<sequence>MKTRKWVVTTLALSLVAGSSALAYAGQKEGCDKGMQRAERHADRLAERLDLDPAQTASLKALFNDQAAQRADHPGQGKRMHGLQALDPNAADYQQQVQALITEMQQQLAERIQARASFQASLYAILTPEQEQKMAELQARKAAHRGHGHGH</sequence>
<protein>
    <submittedName>
        <fullName evidence="6">Spy/CpxP family protein refolding chaperone</fullName>
    </submittedName>
</protein>
<evidence type="ECO:0000256" key="5">
    <source>
        <dbReference type="SAM" id="SignalP"/>
    </source>
</evidence>
<dbReference type="PANTHER" id="PTHR38102:SF1">
    <property type="entry name" value="PERIPLASMIC CHAPERONE SPY"/>
    <property type="match status" value="1"/>
</dbReference>
<evidence type="ECO:0000256" key="4">
    <source>
        <dbReference type="ARBA" id="ARBA00022764"/>
    </source>
</evidence>
<dbReference type="RefSeq" id="WP_209285762.1">
    <property type="nucleotide sequence ID" value="NZ_JACVEW010000001.1"/>
</dbReference>
<feature type="chain" id="PRO_5045638856" evidence="5">
    <location>
        <begin position="26"/>
        <end position="151"/>
    </location>
</feature>
<accession>A0ABS3Z7C7</accession>
<evidence type="ECO:0000256" key="1">
    <source>
        <dbReference type="ARBA" id="ARBA00004418"/>
    </source>
</evidence>
<keyword evidence="4" id="KW-0574">Periplasm</keyword>
<evidence type="ECO:0000313" key="6">
    <source>
        <dbReference type="EMBL" id="MBP0047143.1"/>
    </source>
</evidence>